<dbReference type="PROSITE" id="PS51154">
    <property type="entry name" value="MACRO"/>
    <property type="match status" value="1"/>
</dbReference>
<dbReference type="InterPro" id="IPR002589">
    <property type="entry name" value="Macro_dom"/>
</dbReference>
<protein>
    <submittedName>
        <fullName evidence="3">Macro domain-containing protein</fullName>
    </submittedName>
</protein>
<dbReference type="GO" id="GO:0140291">
    <property type="term" value="P:peptidyl-glutamate ADP-deribosylation"/>
    <property type="evidence" value="ECO:0007669"/>
    <property type="project" value="TreeGrafter"/>
</dbReference>
<dbReference type="AlphaFoldDB" id="A0A895YKV9"/>
<comment type="catalytic activity">
    <reaction evidence="1">
        <text>an N-(ADP-alpha-D-ribosyl)-thymidine in DNA + H2O = a thymidine in DNA + ADP-D-ribose</text>
        <dbReference type="Rhea" id="RHEA:71655"/>
        <dbReference type="Rhea" id="RHEA-COMP:13556"/>
        <dbReference type="Rhea" id="RHEA-COMP:18051"/>
        <dbReference type="ChEBI" id="CHEBI:15377"/>
        <dbReference type="ChEBI" id="CHEBI:57967"/>
        <dbReference type="ChEBI" id="CHEBI:137386"/>
        <dbReference type="ChEBI" id="CHEBI:191199"/>
    </reaction>
    <physiologicalReaction direction="left-to-right" evidence="1">
        <dbReference type="Rhea" id="RHEA:71656"/>
    </physiologicalReaction>
</comment>
<dbReference type="Gene3D" id="3.40.220.10">
    <property type="entry name" value="Leucine Aminopeptidase, subunit E, domain 1"/>
    <property type="match status" value="1"/>
</dbReference>
<dbReference type="Proteomes" id="UP000662857">
    <property type="component" value="Chromosome"/>
</dbReference>
<dbReference type="InterPro" id="IPR043472">
    <property type="entry name" value="Macro_dom-like"/>
</dbReference>
<dbReference type="CDD" id="cd02901">
    <property type="entry name" value="Macro_Poa1p-like"/>
    <property type="match status" value="1"/>
</dbReference>
<dbReference type="PANTHER" id="PTHR12521:SF0">
    <property type="entry name" value="ADP-RIBOSE GLYCOHYDROLASE OARD1"/>
    <property type="match status" value="1"/>
</dbReference>
<evidence type="ECO:0000313" key="3">
    <source>
        <dbReference type="EMBL" id="QSB14488.1"/>
    </source>
</evidence>
<organism evidence="3 4">
    <name type="scientific">Natronosporangium hydrolyticum</name>
    <dbReference type="NCBI Taxonomy" id="2811111"/>
    <lineage>
        <taxon>Bacteria</taxon>
        <taxon>Bacillati</taxon>
        <taxon>Actinomycetota</taxon>
        <taxon>Actinomycetes</taxon>
        <taxon>Micromonosporales</taxon>
        <taxon>Micromonosporaceae</taxon>
        <taxon>Natronosporangium</taxon>
    </lineage>
</organism>
<keyword evidence="4" id="KW-1185">Reference proteome</keyword>
<sequence length="354" mass="38976">MIEESRGNLLTAEVDALINTVNTVGVMGKGIALQFKRAYPENYRAYRAACERQEVRLGRMFVFDRGILGARRYIVNFPTKSHWRSPARMDDIRSGLADLIEVVQHYEIRSLAIPALGCGNGGLDWGAVRPLIEAACAAMPQVRTVVFPPDGAPPAEAMPDATPRPRLTRLRSLLLATIADYLERARLQEYREGVSELEVQKLAYFLQLLGAPLNLHFVRGRYGPYSDRLGKVLETLEGHYLTGLGDRSARVSELAPITPLPGAVEAATASLHEHREDEARRAAVLDLINGFETPYSLELLATVHFAAIQLPLSADPDVLSDRVAAWSLRKARLFTDAHVQLAAGRLGSHGLLPT</sequence>
<dbReference type="InterPro" id="IPR050892">
    <property type="entry name" value="ADP-ribose_metab_enzymes"/>
</dbReference>
<dbReference type="Pfam" id="PF01661">
    <property type="entry name" value="Macro"/>
    <property type="match status" value="1"/>
</dbReference>
<dbReference type="EMBL" id="CP070499">
    <property type="protein sequence ID" value="QSB14488.1"/>
    <property type="molecule type" value="Genomic_DNA"/>
</dbReference>
<dbReference type="SMART" id="SM00506">
    <property type="entry name" value="A1pp"/>
    <property type="match status" value="1"/>
</dbReference>
<proteinExistence type="predicted"/>
<feature type="domain" description="Macro" evidence="2">
    <location>
        <begin position="1"/>
        <end position="166"/>
    </location>
</feature>
<name>A0A895YKV9_9ACTN</name>
<reference evidence="3" key="1">
    <citation type="submission" date="2021-02" db="EMBL/GenBank/DDBJ databases">
        <title>Natrosporangium hydrolyticum gen. nov., sp. nov, a haloalkaliphilic actinobacterium from a soda solonchak soil.</title>
        <authorList>
            <person name="Sorokin D.Y."/>
            <person name="Khijniak T.V."/>
            <person name="Zakharycheva A.P."/>
            <person name="Boueva O.V."/>
            <person name="Ariskina E.V."/>
            <person name="Hahnke R.L."/>
            <person name="Bunk B."/>
            <person name="Sproer C."/>
            <person name="Schumann P."/>
            <person name="Evtushenko L.I."/>
            <person name="Kublanov I.V."/>
        </authorList>
    </citation>
    <scope>NUCLEOTIDE SEQUENCE</scope>
    <source>
        <strain evidence="3">DSM 106523</strain>
    </source>
</reference>
<dbReference type="PANTHER" id="PTHR12521">
    <property type="entry name" value="PROTEIN C6ORF130"/>
    <property type="match status" value="1"/>
</dbReference>
<evidence type="ECO:0000259" key="2">
    <source>
        <dbReference type="PROSITE" id="PS51154"/>
    </source>
</evidence>
<dbReference type="RefSeq" id="WP_239676625.1">
    <property type="nucleotide sequence ID" value="NZ_CP070499.1"/>
</dbReference>
<evidence type="ECO:0000256" key="1">
    <source>
        <dbReference type="ARBA" id="ARBA00035885"/>
    </source>
</evidence>
<dbReference type="KEGG" id="nhy:JQS43_23900"/>
<gene>
    <name evidence="3" type="ORF">JQS43_23900</name>
</gene>
<evidence type="ECO:0000313" key="4">
    <source>
        <dbReference type="Proteomes" id="UP000662857"/>
    </source>
</evidence>
<accession>A0A895YKV9</accession>
<dbReference type="SUPFAM" id="SSF52949">
    <property type="entry name" value="Macro domain-like"/>
    <property type="match status" value="1"/>
</dbReference>